<dbReference type="AlphaFoldDB" id="A0A173LXF1"/>
<dbReference type="Proteomes" id="UP000243847">
    <property type="component" value="Chromosome sequence1"/>
</dbReference>
<gene>
    <name evidence="2" type="ORF">AUMI_19900</name>
</gene>
<organism evidence="2 3">
    <name type="scientific">Aurantimicrobium minutum</name>
    <dbReference type="NCBI Taxonomy" id="708131"/>
    <lineage>
        <taxon>Bacteria</taxon>
        <taxon>Bacillati</taxon>
        <taxon>Actinomycetota</taxon>
        <taxon>Actinomycetes</taxon>
        <taxon>Micrococcales</taxon>
        <taxon>Microbacteriaceae</taxon>
        <taxon>Aurantimicrobium</taxon>
    </lineage>
</organism>
<feature type="region of interest" description="Disordered" evidence="1">
    <location>
        <begin position="205"/>
        <end position="227"/>
    </location>
</feature>
<dbReference type="KEGG" id="amin:AUMI_19900"/>
<reference evidence="2 3" key="1">
    <citation type="journal article" date="2016" name="Genome Announc.">
        <title>Complete Genome Sequence of Aurantimicrobium minutum Type Strain KNCT, a Planktonic Ultramicrobacterium Isolated from River Water.</title>
        <authorList>
            <person name="Nakai R."/>
            <person name="Fujisawa T."/>
            <person name="Nakamura Y."/>
            <person name="Nishide H."/>
            <person name="Uchiyama I."/>
            <person name="Baba T."/>
            <person name="Toyoda A."/>
            <person name="Fujiyama A."/>
            <person name="Naganuma T."/>
            <person name="Niki H."/>
        </authorList>
    </citation>
    <scope>NUCLEOTIDE SEQUENCE [LARGE SCALE GENOMIC DNA]</scope>
    <source>
        <strain evidence="2 3">KNC</strain>
    </source>
</reference>
<evidence type="ECO:0000313" key="2">
    <source>
        <dbReference type="EMBL" id="BAU99532.1"/>
    </source>
</evidence>
<sequence>MNMSFSARTRMIAALAVSAVLIGSTASWGSQVYVETRASAQQQTQQVISAGKEQITALTERSADLELAISNATTILNDSSGKVLDENARQVLEKSISTAQATLVANKKTVAKLKTQLKSLSTRDVWEELLPTLKRDRAENSITINKKDVEALANNVIALGQGIQAVQATQAAWQAEQERVAAEQAAAAAAQAAAARAAARNAAAKSTLSESGGGTAPSAPAPPSTPPPVVSAAFSVEAYVAALAPNSYISWVPDLCIQYYACGEAWVGGTNSTPVEIRLDPAKREIYANTIGISVLVHEAAHARQWWTYGSRILDESLAQAPQFTAPAGSTPQQQVDAAKRAVEYMADCATIGKLGYSTGAYTTSCTADQLARISAIW</sequence>
<evidence type="ECO:0000256" key="1">
    <source>
        <dbReference type="SAM" id="MobiDB-lite"/>
    </source>
</evidence>
<protein>
    <submittedName>
        <fullName evidence="2">Uncharacterized protein</fullName>
    </submittedName>
</protein>
<dbReference type="EMBL" id="AP017457">
    <property type="protein sequence ID" value="BAU99532.1"/>
    <property type="molecule type" value="Genomic_DNA"/>
</dbReference>
<name>A0A173LXF1_9MICO</name>
<accession>A0A173LXF1</accession>
<proteinExistence type="predicted"/>
<evidence type="ECO:0000313" key="3">
    <source>
        <dbReference type="Proteomes" id="UP000243847"/>
    </source>
</evidence>